<reference evidence="3" key="1">
    <citation type="journal article" date="2019" name="Int. J. Syst. Evol. Microbiol.">
        <title>The Global Catalogue of Microorganisms (GCM) 10K type strain sequencing project: providing services to taxonomists for standard genome sequencing and annotation.</title>
        <authorList>
            <consortium name="The Broad Institute Genomics Platform"/>
            <consortium name="The Broad Institute Genome Sequencing Center for Infectious Disease"/>
            <person name="Wu L."/>
            <person name="Ma J."/>
        </authorList>
    </citation>
    <scope>NUCLEOTIDE SEQUENCE [LARGE SCALE GENOMIC DNA]</scope>
    <source>
        <strain evidence="3">JCM 17564</strain>
    </source>
</reference>
<feature type="chain" id="PRO_5046689619" evidence="1">
    <location>
        <begin position="22"/>
        <end position="184"/>
    </location>
</feature>
<gene>
    <name evidence="2" type="ORF">GCM10022281_24820</name>
</gene>
<comment type="caution">
    <text evidence="2">The sequence shown here is derived from an EMBL/GenBank/DDBJ whole genome shotgun (WGS) entry which is preliminary data.</text>
</comment>
<feature type="signal peptide" evidence="1">
    <location>
        <begin position="1"/>
        <end position="21"/>
    </location>
</feature>
<proteinExistence type="predicted"/>
<protein>
    <submittedName>
        <fullName evidence="2">Uncharacterized protein</fullName>
    </submittedName>
</protein>
<evidence type="ECO:0000256" key="1">
    <source>
        <dbReference type="SAM" id="SignalP"/>
    </source>
</evidence>
<evidence type="ECO:0000313" key="3">
    <source>
        <dbReference type="Proteomes" id="UP001424459"/>
    </source>
</evidence>
<name>A0ABP7UGG8_9SPHN</name>
<dbReference type="EMBL" id="BAABBR010000001">
    <property type="protein sequence ID" value="GAA4042669.1"/>
    <property type="molecule type" value="Genomic_DNA"/>
</dbReference>
<dbReference type="Proteomes" id="UP001424459">
    <property type="component" value="Unassembled WGS sequence"/>
</dbReference>
<keyword evidence="3" id="KW-1185">Reference proteome</keyword>
<keyword evidence="1" id="KW-0732">Signal</keyword>
<evidence type="ECO:0000313" key="2">
    <source>
        <dbReference type="EMBL" id="GAA4042669.1"/>
    </source>
</evidence>
<sequence length="184" mass="19620">MRRHLLLLAAMLLGTGGEALACIYPLPTRDPKESDAAYEARINPWITNWADNMSRGWQRNAFDDAVRVSLARITSSTGRVDPPSQAGSDSPRPVWEAVALPIASVKGPLKAEPVPLRYELQMRCAVFEQGSGATAPVGTLVVLFETDGLNGIVIAEGITADTSNDPRVLAAIAKLPPEPAKPAP</sequence>
<accession>A0ABP7UGG8</accession>
<organism evidence="2 3">
    <name type="scientific">Sphingomonas rosea</name>
    <dbReference type="NCBI Taxonomy" id="335605"/>
    <lineage>
        <taxon>Bacteria</taxon>
        <taxon>Pseudomonadati</taxon>
        <taxon>Pseudomonadota</taxon>
        <taxon>Alphaproteobacteria</taxon>
        <taxon>Sphingomonadales</taxon>
        <taxon>Sphingomonadaceae</taxon>
        <taxon>Sphingomonas</taxon>
    </lineage>
</organism>